<dbReference type="PROSITE" id="PS51257">
    <property type="entry name" value="PROKAR_LIPOPROTEIN"/>
    <property type="match status" value="1"/>
</dbReference>
<organism evidence="1">
    <name type="scientific">Xenorhabdus bovienii str. oregonense</name>
    <dbReference type="NCBI Taxonomy" id="1398202"/>
    <lineage>
        <taxon>Bacteria</taxon>
        <taxon>Pseudomonadati</taxon>
        <taxon>Pseudomonadota</taxon>
        <taxon>Gammaproteobacteria</taxon>
        <taxon>Enterobacterales</taxon>
        <taxon>Morganellaceae</taxon>
        <taxon>Xenorhabdus</taxon>
    </lineage>
</organism>
<dbReference type="EMBL" id="CBSX010000152">
    <property type="protein sequence ID" value="CDH06577.1"/>
    <property type="molecule type" value="Genomic_DNA"/>
</dbReference>
<dbReference type="InterPro" id="IPR019648">
    <property type="entry name" value="YebY"/>
</dbReference>
<accession>A0A077NWR2</accession>
<dbReference type="AlphaFoldDB" id="A0A077NWR2"/>
<gene>
    <name evidence="1" type="ORF">XBO1_2350038</name>
</gene>
<dbReference type="RefSeq" id="WP_051894621.1">
    <property type="nucleotide sequence ID" value="NZ_CAWLUU010000205.1"/>
</dbReference>
<dbReference type="HOGENOM" id="CLU_164849_0_0_6"/>
<reference evidence="1" key="1">
    <citation type="submission" date="2013-07" db="EMBL/GenBank/DDBJ databases">
        <title>Sub-species coevolution in mutualistic symbiosis.</title>
        <authorList>
            <person name="Murfin K."/>
            <person name="Klassen J."/>
            <person name="Lee M."/>
            <person name="Forst S."/>
            <person name="Stock P."/>
            <person name="Goodrich-Blair H."/>
        </authorList>
    </citation>
    <scope>NUCLEOTIDE SEQUENCE [LARGE SCALE GENOMIC DNA]</scope>
    <source>
        <strain evidence="1">Oregonense</strain>
    </source>
</reference>
<dbReference type="Pfam" id="PF10709">
    <property type="entry name" value="DUF2511"/>
    <property type="match status" value="1"/>
</dbReference>
<evidence type="ECO:0000313" key="1">
    <source>
        <dbReference type="EMBL" id="CDH06577.1"/>
    </source>
</evidence>
<name>A0A077NWR2_XENBV</name>
<proteinExistence type="predicted"/>
<dbReference type="Proteomes" id="UP000028483">
    <property type="component" value="Unassembled WGS sequence"/>
</dbReference>
<comment type="caution">
    <text evidence="1">The sequence shown here is derived from an EMBL/GenBank/DDBJ whole genome shotgun (WGS) entry which is preliminary data.</text>
</comment>
<sequence length="122" mass="13226">MKKLVLLVSSALFLTACDSEPSKLIKPLNSLEISQESYGDKWAFNADKVELQCYKGGAFVEDLSDNIVYGLTGLANTLKTNGKKEVQNINGSSFWKDNPSTGVKVSLSPFTNEALTLCDSKG</sequence>
<protein>
    <recommendedName>
        <fullName evidence="2">Lipoprotein</fullName>
    </recommendedName>
</protein>
<evidence type="ECO:0008006" key="2">
    <source>
        <dbReference type="Google" id="ProtNLM"/>
    </source>
</evidence>